<proteinExistence type="predicted"/>
<dbReference type="EMBL" id="NEEW01000005">
    <property type="protein sequence ID" value="PJD85873.1"/>
    <property type="molecule type" value="Genomic_DNA"/>
</dbReference>
<organism evidence="1 2">
    <name type="scientific">Enterobacter hormaechei</name>
    <dbReference type="NCBI Taxonomy" id="158836"/>
    <lineage>
        <taxon>Bacteria</taxon>
        <taxon>Pseudomonadati</taxon>
        <taxon>Pseudomonadota</taxon>
        <taxon>Gammaproteobacteria</taxon>
        <taxon>Enterobacterales</taxon>
        <taxon>Enterobacteriaceae</taxon>
        <taxon>Enterobacter</taxon>
        <taxon>Enterobacter cloacae complex</taxon>
    </lineage>
</organism>
<dbReference type="OrthoDB" id="6555626at2"/>
<sequence length="151" mass="17384">MCQKSSIFTQQNSNIASKEDFMEWKVVETIASPESGTIFCKVETQYGLNYILWLKGDYYVRTGEIITTSNQGILINDRRRRVWIAQAMPFTSIGWMGFKQKNACPGNRQEMDRLCTAETPCQFKLCPFGLKRYIPESYSTAKNNNQPDGRL</sequence>
<name>A0A2J0PZT0_9ENTR</name>
<comment type="caution">
    <text evidence="1">The sequence shown here is derived from an EMBL/GenBank/DDBJ whole genome shotgun (WGS) entry which is preliminary data.</text>
</comment>
<evidence type="ECO:0000313" key="2">
    <source>
        <dbReference type="Proteomes" id="UP000229974"/>
    </source>
</evidence>
<dbReference type="AlphaFoldDB" id="A0A2J0PZT0"/>
<evidence type="ECO:0000313" key="1">
    <source>
        <dbReference type="EMBL" id="PJD85873.1"/>
    </source>
</evidence>
<accession>A0A2J0PZT0</accession>
<gene>
    <name evidence="1" type="ORF">B9Q30_08120</name>
</gene>
<dbReference type="Pfam" id="PF11183">
    <property type="entry name" value="PmrD"/>
    <property type="match status" value="1"/>
</dbReference>
<reference evidence="1 2" key="1">
    <citation type="journal article" date="2017" name="J. Antimicrob. Chemother.">
        <title>Characterization of the population structure, drug resistance mechanisms and plasmids of the community-associated Enterobacter cloacae complex in China.</title>
        <authorList>
            <person name="Zhou K."/>
            <person name="Yu W."/>
            <person name="Cao X."/>
            <person name="Shen P."/>
            <person name="Lu H."/>
            <person name="Luo Q."/>
            <person name="Rossen J.W.A."/>
            <person name="Xiao Y."/>
        </authorList>
    </citation>
    <scope>NUCLEOTIDE SEQUENCE [LARGE SCALE GENOMIC DNA]</scope>
    <source>
        <strain evidence="1 2">ECC904</strain>
    </source>
</reference>
<protein>
    <submittedName>
        <fullName evidence="1">Anti-adapter protein IraM</fullName>
    </submittedName>
</protein>
<dbReference type="InterPro" id="IPR038679">
    <property type="entry name" value="PmrD_sf"/>
</dbReference>
<dbReference type="RefSeq" id="WP_032653230.1">
    <property type="nucleotide sequence ID" value="NZ_CABGYR010000009.1"/>
</dbReference>
<dbReference type="Proteomes" id="UP000229974">
    <property type="component" value="Unassembled WGS sequence"/>
</dbReference>
<dbReference type="InterPro" id="IPR044854">
    <property type="entry name" value="IraM/PmrD"/>
</dbReference>
<dbReference type="STRING" id="299766.BFV68_08450"/>
<dbReference type="Gene3D" id="2.40.50.650">
    <property type="match status" value="1"/>
</dbReference>